<dbReference type="Gene3D" id="3.40.50.1820">
    <property type="entry name" value="alpha/beta hydrolase"/>
    <property type="match status" value="2"/>
</dbReference>
<dbReference type="GO" id="GO:0070008">
    <property type="term" value="F:serine-type exopeptidase activity"/>
    <property type="evidence" value="ECO:0007669"/>
    <property type="project" value="InterPro"/>
</dbReference>
<evidence type="ECO:0000313" key="6">
    <source>
        <dbReference type="EMBL" id="PQK15509.1"/>
    </source>
</evidence>
<accession>A0A2S7YHR1</accession>
<keyword evidence="5" id="KW-0325">Glycoprotein</keyword>
<gene>
    <name evidence="6" type="ORF">BB8028_0005g10220</name>
</gene>
<protein>
    <recommendedName>
        <fullName evidence="8">Serine peptidase</fullName>
    </recommendedName>
</protein>
<dbReference type="OrthoDB" id="1735038at2759"/>
<reference evidence="6 7" key="1">
    <citation type="submission" date="2016-07" db="EMBL/GenBank/DDBJ databases">
        <title>Comparative genomics of the entomopathogenic fungus Beauveria bassiana.</title>
        <authorList>
            <person name="Valero Jimenez C.A."/>
            <person name="Zwaan B.J."/>
            <person name="Van Kan J.A."/>
            <person name="Takken W."/>
            <person name="Debets A.J."/>
            <person name="Schoustra S.E."/>
            <person name="Koenraadt C.J."/>
        </authorList>
    </citation>
    <scope>NUCLEOTIDE SEQUENCE [LARGE SCALE GENOMIC DNA]</scope>
    <source>
        <strain evidence="6 7">ARSEF 8028</strain>
    </source>
</reference>
<keyword evidence="2" id="KW-0645">Protease</keyword>
<dbReference type="GO" id="GO:0008239">
    <property type="term" value="F:dipeptidyl-peptidase activity"/>
    <property type="evidence" value="ECO:0007669"/>
    <property type="project" value="TreeGrafter"/>
</dbReference>
<dbReference type="AlphaFoldDB" id="A0A2S7YHR1"/>
<dbReference type="PANTHER" id="PTHR11010:SF23">
    <property type="entry name" value="SERINE PEPTIDASE"/>
    <property type="match status" value="1"/>
</dbReference>
<name>A0A2S7YHR1_BEABA</name>
<dbReference type="PANTHER" id="PTHR11010">
    <property type="entry name" value="PROTEASE S28 PRO-X CARBOXYPEPTIDASE-RELATED"/>
    <property type="match status" value="1"/>
</dbReference>
<organism evidence="6 7">
    <name type="scientific">Beauveria bassiana</name>
    <name type="common">White muscardine disease fungus</name>
    <name type="synonym">Tritirachium shiotae</name>
    <dbReference type="NCBI Taxonomy" id="176275"/>
    <lineage>
        <taxon>Eukaryota</taxon>
        <taxon>Fungi</taxon>
        <taxon>Dikarya</taxon>
        <taxon>Ascomycota</taxon>
        <taxon>Pezizomycotina</taxon>
        <taxon>Sordariomycetes</taxon>
        <taxon>Hypocreomycetidae</taxon>
        <taxon>Hypocreales</taxon>
        <taxon>Cordycipitaceae</taxon>
        <taxon>Beauveria</taxon>
    </lineage>
</organism>
<comment type="caution">
    <text evidence="6">The sequence shown here is derived from an EMBL/GenBank/DDBJ whole genome shotgun (WGS) entry which is preliminary data.</text>
</comment>
<keyword evidence="3" id="KW-0732">Signal</keyword>
<dbReference type="Proteomes" id="UP000237441">
    <property type="component" value="Unassembled WGS sequence"/>
</dbReference>
<evidence type="ECO:0008006" key="8">
    <source>
        <dbReference type="Google" id="ProtNLM"/>
    </source>
</evidence>
<keyword evidence="4" id="KW-0378">Hydrolase</keyword>
<dbReference type="InterPro" id="IPR029058">
    <property type="entry name" value="AB_hydrolase_fold"/>
</dbReference>
<evidence type="ECO:0000313" key="7">
    <source>
        <dbReference type="Proteomes" id="UP000237441"/>
    </source>
</evidence>
<dbReference type="SUPFAM" id="SSF53474">
    <property type="entry name" value="alpha/beta-Hydrolases"/>
    <property type="match status" value="1"/>
</dbReference>
<dbReference type="GO" id="GO:0006508">
    <property type="term" value="P:proteolysis"/>
    <property type="evidence" value="ECO:0007669"/>
    <property type="project" value="UniProtKB-KW"/>
</dbReference>
<dbReference type="Pfam" id="PF05577">
    <property type="entry name" value="Peptidase_S28"/>
    <property type="match status" value="1"/>
</dbReference>
<evidence type="ECO:0000256" key="1">
    <source>
        <dbReference type="ARBA" id="ARBA00011079"/>
    </source>
</evidence>
<proteinExistence type="inferred from homology"/>
<evidence type="ECO:0000256" key="2">
    <source>
        <dbReference type="ARBA" id="ARBA00022670"/>
    </source>
</evidence>
<comment type="similarity">
    <text evidence="1">Belongs to the peptidase S28 family.</text>
</comment>
<evidence type="ECO:0000256" key="3">
    <source>
        <dbReference type="ARBA" id="ARBA00022729"/>
    </source>
</evidence>
<evidence type="ECO:0000256" key="5">
    <source>
        <dbReference type="ARBA" id="ARBA00023180"/>
    </source>
</evidence>
<dbReference type="InterPro" id="IPR008758">
    <property type="entry name" value="Peptidase_S28"/>
</dbReference>
<dbReference type="EMBL" id="JRHA01000005">
    <property type="protein sequence ID" value="PQK15509.1"/>
    <property type="molecule type" value="Genomic_DNA"/>
</dbReference>
<evidence type="ECO:0000256" key="4">
    <source>
        <dbReference type="ARBA" id="ARBA00022801"/>
    </source>
</evidence>
<sequence>MTEVSQPYRNVECSSPASHCTTSLSTGNMHWSTLAAVLGFVGASEALLRGPKPIKSMKTITETLLSDASKKPSTGNATVAYFDQLIDHSRPELGTFKQRYFYSTAYYQGPGSPVSVEAPSEAAVRDEYVTLTNKTMVGFIAQNLGGAAVTLEHRFYGASTPVQGARNTENLQPLTLENSIDDLVYFARNVKFPFDPQGKSHPDSAPWTLSGCSYAGALSAWTEKLAPGTFWAYEAGSAVVQARNDLWQYYKVVGEALPQNCSADWRRVMAHIDETLMHGSDSNKKQLKGNLGAANLSDQAAAESATRWLDNWQSQQYYSGYSSIFKMCDYIENQLPEQYEPAPGHEGLGLEKALEGFFRGLKDRKLSREDTLDDGGSDPWLWQLCNEPFQWWQTERPGTPLHVTTGYDTEESMRRETCLDGFPDVGRHKVGIKLGRDEDTVNRLTGGWDNNNATRLVWVNAEFDPWLYATVSSPDRPDGPLQSTENAPVFMLRGAAHCNDYVTKNYDVNEDARTMFDGVATNMKKWAAEFYEQHNVTRRF</sequence>